<keyword evidence="6" id="KW-1185">Reference proteome</keyword>
<evidence type="ECO:0000256" key="1">
    <source>
        <dbReference type="ARBA" id="ARBA00023002"/>
    </source>
</evidence>
<feature type="domain" description="FAD-binding" evidence="4">
    <location>
        <begin position="8"/>
        <end position="38"/>
    </location>
</feature>
<dbReference type="EMBL" id="JBHSXS010000018">
    <property type="protein sequence ID" value="MFC6883277.1"/>
    <property type="molecule type" value="Genomic_DNA"/>
</dbReference>
<comment type="similarity">
    <text evidence="3">Belongs to the flavin-dependent halogenase family. Bacterial tryptophan halogenase subfamily.</text>
</comment>
<dbReference type="Pfam" id="PF04820">
    <property type="entry name" value="Trp_halogenase"/>
    <property type="match status" value="1"/>
</dbReference>
<dbReference type="Pfam" id="PF01494">
    <property type="entry name" value="FAD_binding_3"/>
    <property type="match status" value="1"/>
</dbReference>
<evidence type="ECO:0000256" key="2">
    <source>
        <dbReference type="ARBA" id="ARBA00023033"/>
    </source>
</evidence>
<dbReference type="GO" id="GO:0016491">
    <property type="term" value="F:oxidoreductase activity"/>
    <property type="evidence" value="ECO:0007669"/>
    <property type="project" value="UniProtKB-KW"/>
</dbReference>
<dbReference type="InterPro" id="IPR036188">
    <property type="entry name" value="FAD/NAD-bd_sf"/>
</dbReference>
<dbReference type="InterPro" id="IPR006905">
    <property type="entry name" value="Flavin_halogenase"/>
</dbReference>
<keyword evidence="1 5" id="KW-0560">Oxidoreductase</keyword>
<proteinExistence type="inferred from homology"/>
<dbReference type="PANTHER" id="PTHR43747:SF5">
    <property type="entry name" value="FAD-BINDING DOMAIN-CONTAINING PROTEIN"/>
    <property type="match status" value="1"/>
</dbReference>
<dbReference type="InterPro" id="IPR002938">
    <property type="entry name" value="FAD-bd"/>
</dbReference>
<keyword evidence="2" id="KW-0503">Monooxygenase</keyword>
<dbReference type="Proteomes" id="UP001596380">
    <property type="component" value="Unassembled WGS sequence"/>
</dbReference>
<dbReference type="PANTHER" id="PTHR43747">
    <property type="entry name" value="FAD-BINDING PROTEIN"/>
    <property type="match status" value="1"/>
</dbReference>
<dbReference type="RefSeq" id="WP_160822495.1">
    <property type="nucleotide sequence ID" value="NZ_JBHSXS010000018.1"/>
</dbReference>
<dbReference type="InterPro" id="IPR050816">
    <property type="entry name" value="Flavin-dep_Halogenase_NPB"/>
</dbReference>
<reference evidence="6" key="1">
    <citation type="journal article" date="2019" name="Int. J. Syst. Evol. Microbiol.">
        <title>The Global Catalogue of Microorganisms (GCM) 10K type strain sequencing project: providing services to taxonomists for standard genome sequencing and annotation.</title>
        <authorList>
            <consortium name="The Broad Institute Genomics Platform"/>
            <consortium name="The Broad Institute Genome Sequencing Center for Infectious Disease"/>
            <person name="Wu L."/>
            <person name="Ma J."/>
        </authorList>
    </citation>
    <scope>NUCLEOTIDE SEQUENCE [LARGE SCALE GENOMIC DNA]</scope>
    <source>
        <strain evidence="6">JCM 3369</strain>
    </source>
</reference>
<dbReference type="EC" id="1.-.-.-" evidence="5"/>
<dbReference type="SUPFAM" id="SSF51905">
    <property type="entry name" value="FAD/NAD(P)-binding domain"/>
    <property type="match status" value="1"/>
</dbReference>
<evidence type="ECO:0000313" key="6">
    <source>
        <dbReference type="Proteomes" id="UP001596380"/>
    </source>
</evidence>
<name>A0ABW2CN93_9ACTN</name>
<evidence type="ECO:0000313" key="5">
    <source>
        <dbReference type="EMBL" id="MFC6883277.1"/>
    </source>
</evidence>
<organism evidence="5 6">
    <name type="scientific">Actinomadura yumaensis</name>
    <dbReference type="NCBI Taxonomy" id="111807"/>
    <lineage>
        <taxon>Bacteria</taxon>
        <taxon>Bacillati</taxon>
        <taxon>Actinomycetota</taxon>
        <taxon>Actinomycetes</taxon>
        <taxon>Streptosporangiales</taxon>
        <taxon>Thermomonosporaceae</taxon>
        <taxon>Actinomadura</taxon>
    </lineage>
</organism>
<dbReference type="PRINTS" id="PR00420">
    <property type="entry name" value="RNGMNOXGNASE"/>
</dbReference>
<evidence type="ECO:0000256" key="3">
    <source>
        <dbReference type="ARBA" id="ARBA00038396"/>
    </source>
</evidence>
<gene>
    <name evidence="5" type="ORF">ACFQKB_26210</name>
</gene>
<sequence length="551" mass="62746">MESKQTNCDVLIVGSGMAGSMLGAILARNGAKVVLVDGVTHPRFAVGESTIPHFLVWLQILAARYRVPEITTLESIERVGERIGTTFGVKRHFAFVSHREGQEPDPNETILAGVPKALYKATHIFRQDSDAYLFHVAIKYGAEPRQNWRVADIDFAEDAVTVTGQNGEVIRARYLVDGSGFRSPVADKLDLRDDPCRFKTHTRSLFTHMVDVPPFDHMVDWPKEQRPPLPWYKGTVHHTFDGGWFWVIPFNNHKASTNPLCSVGLVLDSRRHPKPDDMTPEEEWQHWVDKFPAVKRQFRGARRVREWVSTGRVQYSSKKTVGHRWVLMSHAAGFIDPLFSRGMSNTVEVIDAVAWRLLQSLKDDDFSEERYEYVERLQQGLLTYNDELVNSSMIAFPHFQLWDPVFRIWAFSSNYGAMRLTRAQLRYNLTGDERHYKELESGPNVGFWWPDEPEMKQMWDAMVETVEKFEVGEISADDAGAKILKDVLDSELPPAAFGYKDPDNHNLHPTTLDLARFMTWAIRSGPPPAKALASGTLEAMGRAALRRKKIS</sequence>
<protein>
    <submittedName>
        <fullName evidence="5">NAD(P)/FAD-dependent oxidoreductase</fullName>
        <ecNumber evidence="5">1.-.-.-</ecNumber>
    </submittedName>
</protein>
<evidence type="ECO:0000259" key="4">
    <source>
        <dbReference type="Pfam" id="PF01494"/>
    </source>
</evidence>
<comment type="caution">
    <text evidence="5">The sequence shown here is derived from an EMBL/GenBank/DDBJ whole genome shotgun (WGS) entry which is preliminary data.</text>
</comment>
<dbReference type="Gene3D" id="3.50.50.60">
    <property type="entry name" value="FAD/NAD(P)-binding domain"/>
    <property type="match status" value="1"/>
</dbReference>
<accession>A0ABW2CN93</accession>